<evidence type="ECO:0000313" key="1">
    <source>
        <dbReference type="EMBL" id="QNQ90624.1"/>
    </source>
</evidence>
<evidence type="ECO:0000313" key="2">
    <source>
        <dbReference type="Proteomes" id="UP000516320"/>
    </source>
</evidence>
<keyword evidence="2" id="KW-1185">Reference proteome</keyword>
<dbReference type="KEGG" id="cpoy:GP475_08210"/>
<dbReference type="RefSeq" id="WP_187973936.1">
    <property type="nucleotide sequence ID" value="NZ_CP046884.1"/>
</dbReference>
<protein>
    <submittedName>
        <fullName evidence="1">Uncharacterized protein</fullName>
    </submittedName>
</protein>
<sequence length="115" mass="12772">MPHMGSLASSRAHRAGTVGTDMAVLTIEDLPRRLRLAVESTLCLCLPEPSKLVPLPGTPLWDCRWFTRWHHHEGRLSCCEVINGTGEQLEDLAEVLGAMAREHGFTVQVDLNNED</sequence>
<name>A0A7H0SPZ9_9CORY</name>
<reference evidence="1 2" key="1">
    <citation type="submission" date="2019-12" db="EMBL/GenBank/DDBJ databases">
        <title>Corynebacterium sp. nov., isolated from feces of the Anser Albifrons in China.</title>
        <authorList>
            <person name="Liu Q."/>
        </authorList>
    </citation>
    <scope>NUCLEOTIDE SEQUENCE [LARGE SCALE GENOMIC DNA]</scope>
    <source>
        <strain evidence="1 2">4H37-19</strain>
    </source>
</reference>
<proteinExistence type="predicted"/>
<organism evidence="1 2">
    <name type="scientific">Corynebacterium poyangense</name>
    <dbReference type="NCBI Taxonomy" id="2684405"/>
    <lineage>
        <taxon>Bacteria</taxon>
        <taxon>Bacillati</taxon>
        <taxon>Actinomycetota</taxon>
        <taxon>Actinomycetes</taxon>
        <taxon>Mycobacteriales</taxon>
        <taxon>Corynebacteriaceae</taxon>
        <taxon>Corynebacterium</taxon>
    </lineage>
</organism>
<gene>
    <name evidence="1" type="ORF">GP475_08210</name>
</gene>
<dbReference type="EMBL" id="CP046884">
    <property type="protein sequence ID" value="QNQ90624.1"/>
    <property type="molecule type" value="Genomic_DNA"/>
</dbReference>
<dbReference type="Proteomes" id="UP000516320">
    <property type="component" value="Chromosome"/>
</dbReference>
<accession>A0A7H0SPZ9</accession>
<dbReference type="AlphaFoldDB" id="A0A7H0SPZ9"/>